<comment type="similarity">
    <text evidence="1">Belongs to the EamA transporter family.</text>
</comment>
<keyword evidence="3" id="KW-1133">Transmembrane helix</keyword>
<dbReference type="Pfam" id="PF00892">
    <property type="entry name" value="EamA"/>
    <property type="match status" value="2"/>
</dbReference>
<evidence type="ECO:0000313" key="5">
    <source>
        <dbReference type="EMBL" id="EJF45314.1"/>
    </source>
</evidence>
<feature type="transmembrane region" description="Helical" evidence="3">
    <location>
        <begin position="143"/>
        <end position="164"/>
    </location>
</feature>
<feature type="transmembrane region" description="Helical" evidence="3">
    <location>
        <begin position="290"/>
        <end position="309"/>
    </location>
</feature>
<feature type="transmembrane region" description="Helical" evidence="3">
    <location>
        <begin position="25"/>
        <end position="48"/>
    </location>
</feature>
<comment type="caution">
    <text evidence="5">The sequence shown here is derived from an EMBL/GenBank/DDBJ whole genome shotgun (WGS) entry which is preliminary data.</text>
</comment>
<evidence type="ECO:0000313" key="6">
    <source>
        <dbReference type="Proteomes" id="UP000002941"/>
    </source>
</evidence>
<dbReference type="EMBL" id="AKFT01000099">
    <property type="protein sequence ID" value="EJF45314.1"/>
    <property type="molecule type" value="Genomic_DNA"/>
</dbReference>
<keyword evidence="3" id="KW-0472">Membrane</keyword>
<dbReference type="InterPro" id="IPR000620">
    <property type="entry name" value="EamA_dom"/>
</dbReference>
<name>J0NE69_9ACTO</name>
<feature type="domain" description="EamA" evidence="4">
    <location>
        <begin position="2"/>
        <end position="127"/>
    </location>
</feature>
<evidence type="ECO:0000256" key="3">
    <source>
        <dbReference type="SAM" id="Phobius"/>
    </source>
</evidence>
<reference evidence="5 6" key="1">
    <citation type="submission" date="2012-05" db="EMBL/GenBank/DDBJ databases">
        <authorList>
            <person name="Harkins D.M."/>
            <person name="Madupu R."/>
            <person name="Durkin A.S."/>
            <person name="Torralba M."/>
            <person name="Methe B."/>
            <person name="Sutton G.G."/>
            <person name="Nelson K.E."/>
        </authorList>
    </citation>
    <scope>NUCLEOTIDE SEQUENCE [LARGE SCALE GENOMIC DNA]</scope>
    <source>
        <strain evidence="5 6">F0489</strain>
    </source>
</reference>
<feature type="transmembrane region" description="Helical" evidence="3">
    <location>
        <begin position="235"/>
        <end position="253"/>
    </location>
</feature>
<dbReference type="PANTHER" id="PTHR22911">
    <property type="entry name" value="ACYL-MALONYL CONDENSING ENZYME-RELATED"/>
    <property type="match status" value="1"/>
</dbReference>
<feature type="transmembrane region" description="Helical" evidence="3">
    <location>
        <begin position="176"/>
        <end position="195"/>
    </location>
</feature>
<feature type="transmembrane region" description="Helical" evidence="3">
    <location>
        <begin position="265"/>
        <end position="284"/>
    </location>
</feature>
<keyword evidence="6" id="KW-1185">Reference proteome</keyword>
<dbReference type="SUPFAM" id="SSF103481">
    <property type="entry name" value="Multidrug resistance efflux transporter EmrE"/>
    <property type="match status" value="2"/>
</dbReference>
<feature type="transmembrane region" description="Helical" evidence="3">
    <location>
        <begin position="55"/>
        <end position="75"/>
    </location>
</feature>
<protein>
    <submittedName>
        <fullName evidence="5">EamA-like transporter family protein</fullName>
    </submittedName>
</protein>
<evidence type="ECO:0000256" key="1">
    <source>
        <dbReference type="ARBA" id="ARBA00007362"/>
    </source>
</evidence>
<feature type="transmembrane region" description="Helical" evidence="3">
    <location>
        <begin position="111"/>
        <end position="131"/>
    </location>
</feature>
<feature type="region of interest" description="Disordered" evidence="2">
    <location>
        <begin position="314"/>
        <end position="338"/>
    </location>
</feature>
<feature type="compositionally biased region" description="Basic and acidic residues" evidence="2">
    <location>
        <begin position="314"/>
        <end position="332"/>
    </location>
</feature>
<accession>J0NE69</accession>
<dbReference type="eggNOG" id="COG0697">
    <property type="taxonomic scope" value="Bacteria"/>
</dbReference>
<feature type="domain" description="EamA" evidence="4">
    <location>
        <begin position="232"/>
        <end position="302"/>
    </location>
</feature>
<gene>
    <name evidence="5" type="ORF">HMPREF1318_2259</name>
</gene>
<dbReference type="PANTHER" id="PTHR22911:SF79">
    <property type="entry name" value="MOBA-LIKE NTP TRANSFERASE DOMAIN-CONTAINING PROTEIN"/>
    <property type="match status" value="1"/>
</dbReference>
<feature type="transmembrane region" description="Helical" evidence="3">
    <location>
        <begin position="87"/>
        <end position="104"/>
    </location>
</feature>
<keyword evidence="3" id="KW-0812">Transmembrane</keyword>
<dbReference type="InterPro" id="IPR037185">
    <property type="entry name" value="EmrE-like"/>
</dbReference>
<dbReference type="Gene3D" id="1.10.3730.20">
    <property type="match status" value="1"/>
</dbReference>
<organism evidence="5 6">
    <name type="scientific">Actinomyces massiliensis F0489</name>
    <dbReference type="NCBI Taxonomy" id="1125718"/>
    <lineage>
        <taxon>Bacteria</taxon>
        <taxon>Bacillati</taxon>
        <taxon>Actinomycetota</taxon>
        <taxon>Actinomycetes</taxon>
        <taxon>Actinomycetales</taxon>
        <taxon>Actinomycetaceae</taxon>
        <taxon>Actinomyces</taxon>
    </lineage>
</organism>
<dbReference type="Proteomes" id="UP000002941">
    <property type="component" value="Unassembled WGS sequence"/>
</dbReference>
<sequence length="338" mass="36851">MFLSSSLMGGIGAFARYIDAPGDFISFFRSFSGLIGMTLFFLFVGGFAKVKSTKFTPSIFFSGLFLGLLSALYVISTQYTTLANASFLIYTGPVYSTILATIFLKEPFKPAMIGSLAAVVVGTLLIVQIISDEGFKLDLDPKYAFGNMIGLASGVAYGLYLFASRYRTDCDSNVRAWYNFLFAVMTIGIMVATRWSKLTYVVREKVDGVPTTKVDKSGNTVTADWDLFSMDARTWTVLIIAALVTGFGAFYFLTLASKILLAGELATISYQETIMASLLGLTFFHEPLSGMQMLGGVLIISGGVSQVYFSTREKPVHTPKEGEPDPEKEKAENLIVTS</sequence>
<proteinExistence type="inferred from homology"/>
<dbReference type="AlphaFoldDB" id="J0NE69"/>
<evidence type="ECO:0000259" key="4">
    <source>
        <dbReference type="Pfam" id="PF00892"/>
    </source>
</evidence>
<evidence type="ECO:0000256" key="2">
    <source>
        <dbReference type="SAM" id="MobiDB-lite"/>
    </source>
</evidence>
<dbReference type="PATRIC" id="fig|1125718.3.peg.1298"/>
<dbReference type="GO" id="GO:0016020">
    <property type="term" value="C:membrane"/>
    <property type="evidence" value="ECO:0007669"/>
    <property type="project" value="InterPro"/>
</dbReference>